<evidence type="ECO:0000259" key="4">
    <source>
        <dbReference type="PROSITE" id="PS50883"/>
    </source>
</evidence>
<keyword evidence="6" id="KW-1185">Reference proteome</keyword>
<protein>
    <submittedName>
        <fullName evidence="5">EAL domain-containing protein</fullName>
    </submittedName>
</protein>
<name>A0A5B2V7V3_9HYPH</name>
<feature type="transmembrane region" description="Helical" evidence="3">
    <location>
        <begin position="61"/>
        <end position="82"/>
    </location>
</feature>
<dbReference type="SMART" id="SM00052">
    <property type="entry name" value="EAL"/>
    <property type="match status" value="1"/>
</dbReference>
<comment type="caution">
    <text evidence="5">The sequence shown here is derived from an EMBL/GenBank/DDBJ whole genome shotgun (WGS) entry which is preliminary data.</text>
</comment>
<dbReference type="InterPro" id="IPR035919">
    <property type="entry name" value="EAL_sf"/>
</dbReference>
<dbReference type="OrthoDB" id="7178689at2"/>
<keyword evidence="3" id="KW-1133">Transmembrane helix</keyword>
<reference evidence="5 6" key="1">
    <citation type="submission" date="2019-09" db="EMBL/GenBank/DDBJ databases">
        <title>Salinarimonas rosea gen. nov., sp. nov., a new member of the a-2 subgroup of the Proteobacteria.</title>
        <authorList>
            <person name="Liu J."/>
        </authorList>
    </citation>
    <scope>NUCLEOTIDE SEQUENCE [LARGE SCALE GENOMIC DNA]</scope>
    <source>
        <strain evidence="5 6">BN140002</strain>
    </source>
</reference>
<keyword evidence="3" id="KW-0472">Membrane</keyword>
<evidence type="ECO:0000313" key="5">
    <source>
        <dbReference type="EMBL" id="KAA2235104.1"/>
    </source>
</evidence>
<feature type="compositionally biased region" description="Pro residues" evidence="2">
    <location>
        <begin position="238"/>
        <end position="247"/>
    </location>
</feature>
<keyword evidence="1" id="KW-0175">Coiled coil</keyword>
<dbReference type="CDD" id="cd01948">
    <property type="entry name" value="EAL"/>
    <property type="match status" value="1"/>
</dbReference>
<dbReference type="InterPro" id="IPR050706">
    <property type="entry name" value="Cyclic-di-GMP_PDE-like"/>
</dbReference>
<dbReference type="SUPFAM" id="SSF141868">
    <property type="entry name" value="EAL domain-like"/>
    <property type="match status" value="1"/>
</dbReference>
<dbReference type="Pfam" id="PF00563">
    <property type="entry name" value="EAL"/>
    <property type="match status" value="1"/>
</dbReference>
<feature type="region of interest" description="Disordered" evidence="2">
    <location>
        <begin position="190"/>
        <end position="269"/>
    </location>
</feature>
<dbReference type="PANTHER" id="PTHR33121">
    <property type="entry name" value="CYCLIC DI-GMP PHOSPHODIESTERASE PDEF"/>
    <property type="match status" value="1"/>
</dbReference>
<gene>
    <name evidence="5" type="ORF">F0L46_21280</name>
</gene>
<organism evidence="5 6">
    <name type="scientific">Salinarimonas soli</name>
    <dbReference type="NCBI Taxonomy" id="1638099"/>
    <lineage>
        <taxon>Bacteria</taxon>
        <taxon>Pseudomonadati</taxon>
        <taxon>Pseudomonadota</taxon>
        <taxon>Alphaproteobacteria</taxon>
        <taxon>Hyphomicrobiales</taxon>
        <taxon>Salinarimonadaceae</taxon>
        <taxon>Salinarimonas</taxon>
    </lineage>
</organism>
<sequence length="560" mass="58622">MAYPREGRRFPGPVACRPLPATTGLGDKRSSTIRGCVSWTGGGGPMARGTKTGETPIRRPLAYGLAAGLGLGAAAFFGPSLLPGGVSGIALGVALGLAGGAGGVLLWRRTARLQEAADKASDEIDTLSRRLIRLESRLAGLEHQGLAAGAEQRGTVAELTGEIALLGGLVKDLAVSVSAQDRIINGLVERARAAPPPPAAEPRPSAPVLDTRPATQPREEAPRAKPNLVATPARASVAPPPPPPVQRPPERPVERPVERTPEPAPDRRRADAVAAALRADRVEVYLQPVVALPQRKMRFYEVQAHLRLSEDEILPPAEFMPVLEAAGLTPELDAKMVARTAALARHLAARGSEAQVACPLAPASLRTPGFLRALGRVLESHPDVLGRLVLGISQRCWRTLDAETAGALSQLRGRGVAFALDRAGDLRLDPLALADRGVRFLKVPVGLLLRPDGADRHDYAMADFAAVLARAGIRLVAEGVEREGDVPDLIELDVPLAQGTVFAPSRAVRPEVLGGAPAAPAPAPAAPPPAKEKPGIAIVPAGAARTGERVPLRSLLRRAL</sequence>
<evidence type="ECO:0000256" key="2">
    <source>
        <dbReference type="SAM" id="MobiDB-lite"/>
    </source>
</evidence>
<keyword evidence="3" id="KW-0812">Transmembrane</keyword>
<feature type="compositionally biased region" description="Basic and acidic residues" evidence="2">
    <location>
        <begin position="248"/>
        <end position="269"/>
    </location>
</feature>
<dbReference type="Gene3D" id="3.20.20.450">
    <property type="entry name" value="EAL domain"/>
    <property type="match status" value="1"/>
</dbReference>
<proteinExistence type="predicted"/>
<dbReference type="Proteomes" id="UP000323142">
    <property type="component" value="Unassembled WGS sequence"/>
</dbReference>
<dbReference type="PROSITE" id="PS50883">
    <property type="entry name" value="EAL"/>
    <property type="match status" value="1"/>
</dbReference>
<feature type="compositionally biased region" description="Pro residues" evidence="2">
    <location>
        <begin position="194"/>
        <end position="205"/>
    </location>
</feature>
<dbReference type="AlphaFoldDB" id="A0A5B2V7V3"/>
<reference evidence="5 6" key="2">
    <citation type="submission" date="2019-09" db="EMBL/GenBank/DDBJ databases">
        <authorList>
            <person name="Jin C."/>
        </authorList>
    </citation>
    <scope>NUCLEOTIDE SEQUENCE [LARGE SCALE GENOMIC DNA]</scope>
    <source>
        <strain evidence="5 6">BN140002</strain>
    </source>
</reference>
<accession>A0A5B2V7V3</accession>
<dbReference type="InterPro" id="IPR001633">
    <property type="entry name" value="EAL_dom"/>
</dbReference>
<dbReference type="PANTHER" id="PTHR33121:SF79">
    <property type="entry name" value="CYCLIC DI-GMP PHOSPHODIESTERASE PDED-RELATED"/>
    <property type="match status" value="1"/>
</dbReference>
<dbReference type="GO" id="GO:0071111">
    <property type="term" value="F:cyclic-guanylate-specific phosphodiesterase activity"/>
    <property type="evidence" value="ECO:0007669"/>
    <property type="project" value="InterPro"/>
</dbReference>
<feature type="coiled-coil region" evidence="1">
    <location>
        <begin position="110"/>
        <end position="144"/>
    </location>
</feature>
<evidence type="ECO:0000256" key="3">
    <source>
        <dbReference type="SAM" id="Phobius"/>
    </source>
</evidence>
<dbReference type="EMBL" id="VUOA01000039">
    <property type="protein sequence ID" value="KAA2235104.1"/>
    <property type="molecule type" value="Genomic_DNA"/>
</dbReference>
<evidence type="ECO:0000313" key="6">
    <source>
        <dbReference type="Proteomes" id="UP000323142"/>
    </source>
</evidence>
<feature type="domain" description="EAL" evidence="4">
    <location>
        <begin position="266"/>
        <end position="519"/>
    </location>
</feature>
<feature type="transmembrane region" description="Helical" evidence="3">
    <location>
        <begin position="88"/>
        <end position="107"/>
    </location>
</feature>
<evidence type="ECO:0000256" key="1">
    <source>
        <dbReference type="SAM" id="Coils"/>
    </source>
</evidence>